<dbReference type="Proteomes" id="UP001610446">
    <property type="component" value="Unassembled WGS sequence"/>
</dbReference>
<sequence>MATSAAVLSVPGTSGPLAITCAYSLRPGASLHEGPKSSSSWANVSRSSLSHFVYHHPPSSSLSLWSRSLRRRAKNGTPSLLLTITFLFSSRTYADRAFSSRSHPFSHTSSPGSLRCSAHHSQALLSSASLLLLSI</sequence>
<proteinExistence type="predicted"/>
<protein>
    <recommendedName>
        <fullName evidence="3">Secreted protein</fullName>
    </recommendedName>
</protein>
<evidence type="ECO:0000313" key="1">
    <source>
        <dbReference type="EMBL" id="KAL2830951.1"/>
    </source>
</evidence>
<gene>
    <name evidence="1" type="ORF">BJY01DRAFT_110946</name>
</gene>
<reference evidence="1 2" key="1">
    <citation type="submission" date="2024-07" db="EMBL/GenBank/DDBJ databases">
        <title>Section-level genome sequencing and comparative genomics of Aspergillus sections Usti and Cavernicolus.</title>
        <authorList>
            <consortium name="Lawrence Berkeley National Laboratory"/>
            <person name="Nybo J.L."/>
            <person name="Vesth T.C."/>
            <person name="Theobald S."/>
            <person name="Frisvad J.C."/>
            <person name="Larsen T.O."/>
            <person name="Kjaerboelling I."/>
            <person name="Rothschild-Mancinelli K."/>
            <person name="Lyhne E.K."/>
            <person name="Kogle M.E."/>
            <person name="Barry K."/>
            <person name="Clum A."/>
            <person name="Na H."/>
            <person name="Ledsgaard L."/>
            <person name="Lin J."/>
            <person name="Lipzen A."/>
            <person name="Kuo A."/>
            <person name="Riley R."/>
            <person name="Mondo S."/>
            <person name="Labutti K."/>
            <person name="Haridas S."/>
            <person name="Pangalinan J."/>
            <person name="Salamov A.A."/>
            <person name="Simmons B.A."/>
            <person name="Magnuson J.K."/>
            <person name="Chen J."/>
            <person name="Drula E."/>
            <person name="Henrissat B."/>
            <person name="Wiebenga A."/>
            <person name="Lubbers R.J."/>
            <person name="Gomes A.C."/>
            <person name="Makela M.R."/>
            <person name="Stajich J."/>
            <person name="Grigoriev I.V."/>
            <person name="Mortensen U.H."/>
            <person name="De Vries R.P."/>
            <person name="Baker S.E."/>
            <person name="Andersen M.R."/>
        </authorList>
    </citation>
    <scope>NUCLEOTIDE SEQUENCE [LARGE SCALE GENOMIC DNA]</scope>
    <source>
        <strain evidence="1 2">CBS 123904</strain>
    </source>
</reference>
<evidence type="ECO:0000313" key="2">
    <source>
        <dbReference type="Proteomes" id="UP001610446"/>
    </source>
</evidence>
<evidence type="ECO:0008006" key="3">
    <source>
        <dbReference type="Google" id="ProtNLM"/>
    </source>
</evidence>
<organism evidence="1 2">
    <name type="scientific">Aspergillus pseudoustus</name>
    <dbReference type="NCBI Taxonomy" id="1810923"/>
    <lineage>
        <taxon>Eukaryota</taxon>
        <taxon>Fungi</taxon>
        <taxon>Dikarya</taxon>
        <taxon>Ascomycota</taxon>
        <taxon>Pezizomycotina</taxon>
        <taxon>Eurotiomycetes</taxon>
        <taxon>Eurotiomycetidae</taxon>
        <taxon>Eurotiales</taxon>
        <taxon>Aspergillaceae</taxon>
        <taxon>Aspergillus</taxon>
        <taxon>Aspergillus subgen. Nidulantes</taxon>
    </lineage>
</organism>
<comment type="caution">
    <text evidence="1">The sequence shown here is derived from an EMBL/GenBank/DDBJ whole genome shotgun (WGS) entry which is preliminary data.</text>
</comment>
<accession>A0ABR4ITD4</accession>
<name>A0ABR4ITD4_9EURO</name>
<keyword evidence="2" id="KW-1185">Reference proteome</keyword>
<dbReference type="EMBL" id="JBFXLU010000295">
    <property type="protein sequence ID" value="KAL2830951.1"/>
    <property type="molecule type" value="Genomic_DNA"/>
</dbReference>